<dbReference type="CDD" id="cd00408">
    <property type="entry name" value="DHDPS-like"/>
    <property type="match status" value="1"/>
</dbReference>
<dbReference type="InterPro" id="IPR002220">
    <property type="entry name" value="DapA-like"/>
</dbReference>
<evidence type="ECO:0000256" key="3">
    <source>
        <dbReference type="ARBA" id="ARBA00023270"/>
    </source>
</evidence>
<dbReference type="PANTHER" id="PTHR12128">
    <property type="entry name" value="DIHYDRODIPICOLINATE SYNTHASE"/>
    <property type="match status" value="1"/>
</dbReference>
<dbReference type="PIRSF" id="PIRSF001365">
    <property type="entry name" value="DHDPS"/>
    <property type="match status" value="1"/>
</dbReference>
<keyword evidence="6" id="KW-1185">Reference proteome</keyword>
<dbReference type="PANTHER" id="PTHR12128:SF66">
    <property type="entry name" value="4-HYDROXY-2-OXOGLUTARATE ALDOLASE, MITOCHONDRIAL"/>
    <property type="match status" value="1"/>
</dbReference>
<keyword evidence="2 4" id="KW-0456">Lyase</keyword>
<comment type="caution">
    <text evidence="5">The sequence shown here is derived from an EMBL/GenBank/DDBJ whole genome shotgun (WGS) entry which is preliminary data.</text>
</comment>
<keyword evidence="3" id="KW-0704">Schiff base</keyword>
<dbReference type="InterPro" id="IPR013785">
    <property type="entry name" value="Aldolase_TIM"/>
</dbReference>
<dbReference type="PRINTS" id="PR00146">
    <property type="entry name" value="DHPICSNTHASE"/>
</dbReference>
<dbReference type="GO" id="GO:0008840">
    <property type="term" value="F:4-hydroxy-tetrahydrodipicolinate synthase activity"/>
    <property type="evidence" value="ECO:0007669"/>
    <property type="project" value="UniProtKB-EC"/>
</dbReference>
<evidence type="ECO:0000256" key="1">
    <source>
        <dbReference type="ARBA" id="ARBA00007592"/>
    </source>
</evidence>
<dbReference type="EC" id="4.1.3.3" evidence="5"/>
<comment type="similarity">
    <text evidence="1 4">Belongs to the DapA family.</text>
</comment>
<evidence type="ECO:0000256" key="2">
    <source>
        <dbReference type="ARBA" id="ARBA00023239"/>
    </source>
</evidence>
<dbReference type="GO" id="GO:0008747">
    <property type="term" value="F:N-acetylneuraminate lyase activity"/>
    <property type="evidence" value="ECO:0007669"/>
    <property type="project" value="UniProtKB-EC"/>
</dbReference>
<dbReference type="EMBL" id="JBBHLI010000003">
    <property type="protein sequence ID" value="MEK9500895.1"/>
    <property type="molecule type" value="Genomic_DNA"/>
</dbReference>
<dbReference type="PROSITE" id="PS00665">
    <property type="entry name" value="DHDPS_1"/>
    <property type="match status" value="1"/>
</dbReference>
<dbReference type="InterPro" id="IPR020624">
    <property type="entry name" value="Schiff_base-form_aldolases_CS"/>
</dbReference>
<dbReference type="Gene3D" id="3.20.20.70">
    <property type="entry name" value="Aldolase class I"/>
    <property type="match status" value="1"/>
</dbReference>
<dbReference type="Proteomes" id="UP001484239">
    <property type="component" value="Unassembled WGS sequence"/>
</dbReference>
<proteinExistence type="inferred from homology"/>
<reference evidence="5 6" key="1">
    <citation type="submission" date="2024-02" db="EMBL/GenBank/DDBJ databases">
        <title>A novel Gemmatimonadota bacterium.</title>
        <authorList>
            <person name="Du Z.-J."/>
            <person name="Ye Y.-Q."/>
        </authorList>
    </citation>
    <scope>NUCLEOTIDE SEQUENCE [LARGE SCALE GENOMIC DNA]</scope>
    <source>
        <strain evidence="5 6">DH-20</strain>
    </source>
</reference>
<dbReference type="GO" id="GO:0047448">
    <property type="term" value="F:5-dehydro-4-deoxyglucarate dehydratase activity"/>
    <property type="evidence" value="ECO:0007669"/>
    <property type="project" value="UniProtKB-EC"/>
</dbReference>
<evidence type="ECO:0000256" key="4">
    <source>
        <dbReference type="PIRNR" id="PIRNR001365"/>
    </source>
</evidence>
<organism evidence="5 6">
    <name type="scientific">Gaopeijia maritima</name>
    <dbReference type="NCBI Taxonomy" id="3119007"/>
    <lineage>
        <taxon>Bacteria</taxon>
        <taxon>Pseudomonadati</taxon>
        <taxon>Gemmatimonadota</taxon>
        <taxon>Longimicrobiia</taxon>
        <taxon>Gaopeijiales</taxon>
        <taxon>Gaopeijiaceae</taxon>
        <taxon>Gaopeijia</taxon>
    </lineage>
</organism>
<evidence type="ECO:0000313" key="6">
    <source>
        <dbReference type="Proteomes" id="UP001484239"/>
    </source>
</evidence>
<name>A0ABU9E832_9BACT</name>
<dbReference type="EC" id="4.2.1.41" evidence="5"/>
<dbReference type="SUPFAM" id="SSF51569">
    <property type="entry name" value="Aldolase"/>
    <property type="match status" value="1"/>
</dbReference>
<dbReference type="RefSeq" id="WP_405286712.1">
    <property type="nucleotide sequence ID" value="NZ_JBBHLI010000003.1"/>
</dbReference>
<protein>
    <submittedName>
        <fullName evidence="5">Dihydrodipicolinate synthase family protein</fullName>
        <ecNumber evidence="5">4.1.3.3</ecNumber>
        <ecNumber evidence="5">4.2.1.41</ecNumber>
        <ecNumber evidence="5">4.3.3.7</ecNumber>
    </submittedName>
</protein>
<sequence length="297" mass="30628">MTIDLAGVHIPTTTPFDAEGEVDREALRSNLAHLVGQGVQGLVVGGSTGEAVLLDASERRISWEIAREVGADQLLIAGTGAESTRTTVRMCRAAAEAGADAVLVQPPAFYKGAMTPPVLADHYRAVADASPVPVIVYQVPLRMSTLDFPTPLLAELSEHANIVGMKDSRGDLDRLREVVDATAKGFQMLVGSGALLHAALEAGAVGGILGIANLVPAWCVGIHAAHRSGDESEAARLQSKVSPLHTGIVGGMGVPGVKFGLDRLGLVGGAPRPPLRSLAEPGRTTVDALLTEAGLVG</sequence>
<dbReference type="Pfam" id="PF00701">
    <property type="entry name" value="DHDPS"/>
    <property type="match status" value="1"/>
</dbReference>
<gene>
    <name evidence="5" type="ORF">WI372_07895</name>
</gene>
<accession>A0ABU9E832</accession>
<dbReference type="SMART" id="SM01130">
    <property type="entry name" value="DHDPS"/>
    <property type="match status" value="1"/>
</dbReference>
<dbReference type="EC" id="4.3.3.7" evidence="5"/>
<evidence type="ECO:0000313" key="5">
    <source>
        <dbReference type="EMBL" id="MEK9500895.1"/>
    </source>
</evidence>